<dbReference type="Proteomes" id="UP000077069">
    <property type="component" value="Unassembled WGS sequence"/>
</dbReference>
<protein>
    <submittedName>
        <fullName evidence="3">Uncharacterized protein</fullName>
    </submittedName>
</protein>
<feature type="domain" description="DUF4246" evidence="2">
    <location>
        <begin position="65"/>
        <end position="132"/>
    </location>
</feature>
<dbReference type="EMBL" id="KV441553">
    <property type="protein sequence ID" value="OAG05251.1"/>
    <property type="molecule type" value="Genomic_DNA"/>
</dbReference>
<accession>A0A177CDE3</accession>
<evidence type="ECO:0000259" key="2">
    <source>
        <dbReference type="Pfam" id="PF21666"/>
    </source>
</evidence>
<proteinExistence type="predicted"/>
<dbReference type="InterPro" id="IPR049192">
    <property type="entry name" value="DUF4246_C"/>
</dbReference>
<dbReference type="Pfam" id="PF14033">
    <property type="entry name" value="DUF4246"/>
    <property type="match status" value="1"/>
</dbReference>
<evidence type="ECO:0000259" key="1">
    <source>
        <dbReference type="Pfam" id="PF14033"/>
    </source>
</evidence>
<sequence length="668" mass="77021">MLFRYTTRSRPACLAYRQFSSSYPYRVLARLRGHQYANVGTGTCHEKNYSSKAIVDGIVSKAKPFQLPRHLDEKHYGWLDDRRFRHGISDYQAERLTVREIAMLALMNSITDKPMWHVKIFDETIVHKWHEEVQAMPDGMISDKTFDWCINELRDKSKDFEQQMFVPTLDAQTRCVKSDILISESLAVDLRQAVEPLLAVGDDQKDWHPNSESKVLNLVHPSLYPLVSGRSRSTTAGKVGRETCFEFLGEGSIVEKGGEIPRGYRWSRSQDLSQLCSTCFQWLPSEVRFVSDKGTDVNITSYINNLHPIEYRKLYEIIERIIAKSVPLWNSVLVKGFNRSSCLRIKTMEGVTEPREAPFLDEINEDEGRIPLLAPQIKEYLAQPDSPQLMAHWRKHRIPLDQRRVIPEDLNEMIDWDLLDAIEEVFQRTRTVIHPEPGDFKNYETWKSSQTKQCIEDEFREHGLQVIVKLSSIELTPEKPDYAGGSWHLEGMLNESIVATSIYYYDVDNVTESRITFSQEASLDEANLVYEQSDHVPLSITFGTEAMHEELAAQEIGSIATRHGRIIAFPNTMQHKVEPFSLADKTKPGHRRYLVLWLVDPHMRIVSTADVPPQQMSWAEGAHADEVTKRGLMTLDEAKTYRLELMKERTKCNHAVESNFDTYNLCEH</sequence>
<gene>
    <name evidence="3" type="ORF">CC84DRAFT_1248069</name>
</gene>
<evidence type="ECO:0000313" key="4">
    <source>
        <dbReference type="Proteomes" id="UP000077069"/>
    </source>
</evidence>
<dbReference type="PANTHER" id="PTHR33119:SF1">
    <property type="entry name" value="FE2OG DIOXYGENASE DOMAIN-CONTAINING PROTEIN"/>
    <property type="match status" value="1"/>
</dbReference>
<dbReference type="PANTHER" id="PTHR33119">
    <property type="entry name" value="IFI3P"/>
    <property type="match status" value="1"/>
</dbReference>
<keyword evidence="4" id="KW-1185">Reference proteome</keyword>
<dbReference type="OrthoDB" id="415532at2759"/>
<dbReference type="InterPro" id="IPR049207">
    <property type="entry name" value="DUF4246_N"/>
</dbReference>
<dbReference type="InterPro" id="IPR025340">
    <property type="entry name" value="DUF4246"/>
</dbReference>
<reference evidence="3 4" key="1">
    <citation type="submission" date="2016-05" db="EMBL/GenBank/DDBJ databases">
        <title>Comparative analysis of secretome profiles of manganese(II)-oxidizing ascomycete fungi.</title>
        <authorList>
            <consortium name="DOE Joint Genome Institute"/>
            <person name="Zeiner C.A."/>
            <person name="Purvine S.O."/>
            <person name="Zink E.M."/>
            <person name="Wu S."/>
            <person name="Pasa-Tolic L."/>
            <person name="Chaput D.L."/>
            <person name="Haridas S."/>
            <person name="Grigoriev I.V."/>
            <person name="Santelli C.M."/>
            <person name="Hansel C.M."/>
        </authorList>
    </citation>
    <scope>NUCLEOTIDE SEQUENCE [LARGE SCALE GENOMIC DNA]</scope>
    <source>
        <strain evidence="3 4">AP3s5-JAC2a</strain>
    </source>
</reference>
<dbReference type="RefSeq" id="XP_018035616.1">
    <property type="nucleotide sequence ID" value="XM_018184246.1"/>
</dbReference>
<dbReference type="InParanoid" id="A0A177CDE3"/>
<dbReference type="Pfam" id="PF21666">
    <property type="entry name" value="DUF4246_N"/>
    <property type="match status" value="1"/>
</dbReference>
<evidence type="ECO:0000313" key="3">
    <source>
        <dbReference type="EMBL" id="OAG05251.1"/>
    </source>
</evidence>
<dbReference type="STRING" id="1460663.A0A177CDE3"/>
<name>A0A177CDE3_9PLEO</name>
<dbReference type="GeneID" id="28767732"/>
<feature type="domain" description="DUF4246" evidence="1">
    <location>
        <begin position="144"/>
        <end position="620"/>
    </location>
</feature>
<dbReference type="AlphaFoldDB" id="A0A177CDE3"/>
<organism evidence="3 4">
    <name type="scientific">Paraphaeosphaeria sporulosa</name>
    <dbReference type="NCBI Taxonomy" id="1460663"/>
    <lineage>
        <taxon>Eukaryota</taxon>
        <taxon>Fungi</taxon>
        <taxon>Dikarya</taxon>
        <taxon>Ascomycota</taxon>
        <taxon>Pezizomycotina</taxon>
        <taxon>Dothideomycetes</taxon>
        <taxon>Pleosporomycetidae</taxon>
        <taxon>Pleosporales</taxon>
        <taxon>Massarineae</taxon>
        <taxon>Didymosphaeriaceae</taxon>
        <taxon>Paraphaeosphaeria</taxon>
    </lineage>
</organism>